<sequence length="174" mass="18874">MAELATRLGVSASSIYHHFSGRTAIVEALRARMATAIDPLPLDGSDWGEQVGRWMRGYRRALAEHPALIPLLNEQTMTAGPVLHAYERIAILLRRTGVPVREVVLWIGVLDCYALGAALDLAAPDEVWRLERDDLPTLGDAISAAPRGRDRADEAFGLGLDALLTGLRTRLAAG</sequence>
<dbReference type="Gene3D" id="1.10.357.10">
    <property type="entry name" value="Tetracycline Repressor, domain 2"/>
    <property type="match status" value="1"/>
</dbReference>
<feature type="domain" description="HTH tetR-type" evidence="5">
    <location>
        <begin position="1"/>
        <end position="37"/>
    </location>
</feature>
<evidence type="ECO:0000259" key="5">
    <source>
        <dbReference type="PROSITE" id="PS50977"/>
    </source>
</evidence>
<dbReference type="OrthoDB" id="3291296at2"/>
<reference evidence="6 7" key="1">
    <citation type="submission" date="2018-05" db="EMBL/GenBank/DDBJ databases">
        <title>Evolution of GPA BGCs.</title>
        <authorList>
            <person name="Waglechner N."/>
            <person name="Wright G.D."/>
        </authorList>
    </citation>
    <scope>NUCLEOTIDE SEQUENCE [LARGE SCALE GENOMIC DNA]</scope>
    <source>
        <strain evidence="6 7">DSM 5908</strain>
    </source>
</reference>
<dbReference type="SUPFAM" id="SSF48498">
    <property type="entry name" value="Tetracyclin repressor-like, C-terminal domain"/>
    <property type="match status" value="1"/>
</dbReference>
<dbReference type="InterPro" id="IPR036271">
    <property type="entry name" value="Tet_transcr_reg_TetR-rel_C_sf"/>
</dbReference>
<evidence type="ECO:0000256" key="3">
    <source>
        <dbReference type="ARBA" id="ARBA00023163"/>
    </source>
</evidence>
<gene>
    <name evidence="6" type="ORF">DMA12_08840</name>
</gene>
<evidence type="ECO:0000256" key="1">
    <source>
        <dbReference type="ARBA" id="ARBA00023015"/>
    </source>
</evidence>
<dbReference type="PROSITE" id="PS50977">
    <property type="entry name" value="HTH_TETR_2"/>
    <property type="match status" value="1"/>
</dbReference>
<keyword evidence="2 4" id="KW-0238">DNA-binding</keyword>
<keyword evidence="7" id="KW-1185">Reference proteome</keyword>
<evidence type="ECO:0000313" key="7">
    <source>
        <dbReference type="Proteomes" id="UP000286716"/>
    </source>
</evidence>
<dbReference type="InterPro" id="IPR004111">
    <property type="entry name" value="Repressor_TetR_C"/>
</dbReference>
<comment type="caution">
    <text evidence="6">The sequence shown here is derived from an EMBL/GenBank/DDBJ whole genome shotgun (WGS) entry which is preliminary data.</text>
</comment>
<accession>A0A428WWN9</accession>
<evidence type="ECO:0000313" key="6">
    <source>
        <dbReference type="EMBL" id="RSM47427.1"/>
    </source>
</evidence>
<dbReference type="InterPro" id="IPR001647">
    <property type="entry name" value="HTH_TetR"/>
</dbReference>
<dbReference type="AlphaFoldDB" id="A0A428WWN9"/>
<keyword evidence="3" id="KW-0804">Transcription</keyword>
<name>A0A428WWN9_AMYBA</name>
<keyword evidence="1" id="KW-0805">Transcription regulation</keyword>
<protein>
    <submittedName>
        <fullName evidence="6">TetR/AcrR family transcriptional regulator</fullName>
    </submittedName>
</protein>
<evidence type="ECO:0000256" key="2">
    <source>
        <dbReference type="ARBA" id="ARBA00023125"/>
    </source>
</evidence>
<dbReference type="GO" id="GO:0003677">
    <property type="term" value="F:DNA binding"/>
    <property type="evidence" value="ECO:0007669"/>
    <property type="project" value="UniProtKB-UniRule"/>
</dbReference>
<dbReference type="GO" id="GO:0045892">
    <property type="term" value="P:negative regulation of DNA-templated transcription"/>
    <property type="evidence" value="ECO:0007669"/>
    <property type="project" value="InterPro"/>
</dbReference>
<dbReference type="SUPFAM" id="SSF46689">
    <property type="entry name" value="Homeodomain-like"/>
    <property type="match status" value="1"/>
</dbReference>
<organism evidence="6 7">
    <name type="scientific">Amycolatopsis balhimycina DSM 5908</name>
    <dbReference type="NCBI Taxonomy" id="1081091"/>
    <lineage>
        <taxon>Bacteria</taxon>
        <taxon>Bacillati</taxon>
        <taxon>Actinomycetota</taxon>
        <taxon>Actinomycetes</taxon>
        <taxon>Pseudonocardiales</taxon>
        <taxon>Pseudonocardiaceae</taxon>
        <taxon>Amycolatopsis</taxon>
    </lineage>
</organism>
<dbReference type="Proteomes" id="UP000286716">
    <property type="component" value="Unassembled WGS sequence"/>
</dbReference>
<proteinExistence type="predicted"/>
<dbReference type="Pfam" id="PF02909">
    <property type="entry name" value="TetR_C_1"/>
    <property type="match status" value="1"/>
</dbReference>
<dbReference type="Pfam" id="PF00440">
    <property type="entry name" value="TetR_N"/>
    <property type="match status" value="1"/>
</dbReference>
<comment type="caution">
    <text evidence="4">Lacks conserved residue(s) required for the propagation of feature annotation.</text>
</comment>
<dbReference type="EMBL" id="QHHU01000010">
    <property type="protein sequence ID" value="RSM47427.1"/>
    <property type="molecule type" value="Genomic_DNA"/>
</dbReference>
<dbReference type="InterPro" id="IPR009057">
    <property type="entry name" value="Homeodomain-like_sf"/>
</dbReference>
<evidence type="ECO:0000256" key="4">
    <source>
        <dbReference type="PROSITE-ProRule" id="PRU00335"/>
    </source>
</evidence>